<feature type="coiled-coil region" evidence="1">
    <location>
        <begin position="153"/>
        <end position="180"/>
    </location>
</feature>
<evidence type="ECO:0000313" key="6">
    <source>
        <dbReference type="Proteomes" id="UP000289886"/>
    </source>
</evidence>
<dbReference type="PANTHER" id="PTHR16560">
    <property type="entry name" value="ALPHA-2-MACROGLOBULIN RECEPTOR-ASSOCIATED PROTEIN"/>
    <property type="match status" value="1"/>
</dbReference>
<dbReference type="GO" id="GO:0002091">
    <property type="term" value="P:negative regulation of receptor internalization"/>
    <property type="evidence" value="ECO:0007669"/>
    <property type="project" value="TreeGrafter"/>
</dbReference>
<dbReference type="InterPro" id="IPR036744">
    <property type="entry name" value="RAP_sf"/>
</dbReference>
<keyword evidence="5" id="KW-0675">Receptor</keyword>
<dbReference type="GO" id="GO:0010916">
    <property type="term" value="P:negative regulation of very-low-density lipoprotein particle clearance"/>
    <property type="evidence" value="ECO:0007669"/>
    <property type="project" value="TreeGrafter"/>
</dbReference>
<dbReference type="InterPro" id="IPR037999">
    <property type="entry name" value="RAP_D3"/>
</dbReference>
<dbReference type="Gene3D" id="1.20.81.10">
    <property type="entry name" value="RAP domain"/>
    <property type="match status" value="3"/>
</dbReference>
<dbReference type="OrthoDB" id="5817428at2759"/>
<dbReference type="InterPro" id="IPR009066">
    <property type="entry name" value="MG_RAP_rcpt_1"/>
</dbReference>
<dbReference type="GO" id="GO:0050750">
    <property type="term" value="F:low-density lipoprotein particle receptor binding"/>
    <property type="evidence" value="ECO:0007669"/>
    <property type="project" value="InterPro"/>
</dbReference>
<dbReference type="Pfam" id="PF06401">
    <property type="entry name" value="Alpha-2-MRAP_C"/>
    <property type="match status" value="1"/>
</dbReference>
<comment type="caution">
    <text evidence="5">The sequence shown here is derived from an EMBL/GenBank/DDBJ whole genome shotgun (WGS) entry which is preliminary data.</text>
</comment>
<dbReference type="InterPro" id="IPR010483">
    <property type="entry name" value="Alpha_2_MRAP_C"/>
</dbReference>
<dbReference type="GO" id="GO:0005886">
    <property type="term" value="C:plasma membrane"/>
    <property type="evidence" value="ECO:0007669"/>
    <property type="project" value="TreeGrafter"/>
</dbReference>
<evidence type="ECO:0000313" key="5">
    <source>
        <dbReference type="EMBL" id="RXM28276.1"/>
    </source>
</evidence>
<keyword evidence="6" id="KW-1185">Reference proteome</keyword>
<dbReference type="CDD" id="cd14807">
    <property type="entry name" value="RAP_D2"/>
    <property type="match status" value="1"/>
</dbReference>
<gene>
    <name evidence="5" type="ORF">EOD39_9949</name>
</gene>
<dbReference type="Pfam" id="PF06400">
    <property type="entry name" value="Alpha-2-MRAP_N"/>
    <property type="match status" value="1"/>
</dbReference>
<protein>
    <submittedName>
        <fullName evidence="5">Alpha-2-macroglobulin receptor-associated protein</fullName>
    </submittedName>
</protein>
<organism evidence="5 6">
    <name type="scientific">Acipenser ruthenus</name>
    <name type="common">Sterlet sturgeon</name>
    <dbReference type="NCBI Taxonomy" id="7906"/>
    <lineage>
        <taxon>Eukaryota</taxon>
        <taxon>Metazoa</taxon>
        <taxon>Chordata</taxon>
        <taxon>Craniata</taxon>
        <taxon>Vertebrata</taxon>
        <taxon>Euteleostomi</taxon>
        <taxon>Actinopterygii</taxon>
        <taxon>Chondrostei</taxon>
        <taxon>Acipenseriformes</taxon>
        <taxon>Acipenseridae</taxon>
        <taxon>Acipenser</taxon>
    </lineage>
</organism>
<dbReference type="Proteomes" id="UP000289886">
    <property type="component" value="Unassembled WGS sequence"/>
</dbReference>
<dbReference type="GO" id="GO:0070326">
    <property type="term" value="F:very-low-density lipoprotein particle receptor binding"/>
    <property type="evidence" value="ECO:0007669"/>
    <property type="project" value="TreeGrafter"/>
</dbReference>
<dbReference type="GO" id="GO:0005768">
    <property type="term" value="C:endosome"/>
    <property type="evidence" value="ECO:0007669"/>
    <property type="project" value="TreeGrafter"/>
</dbReference>
<dbReference type="GO" id="GO:0005793">
    <property type="term" value="C:endoplasmic reticulum-Golgi intermediate compartment"/>
    <property type="evidence" value="ECO:0007669"/>
    <property type="project" value="TreeGrafter"/>
</dbReference>
<evidence type="ECO:0000259" key="4">
    <source>
        <dbReference type="Pfam" id="PF06401"/>
    </source>
</evidence>
<feature type="domain" description="Alpha-2-macroglobulin RAP C-terminal" evidence="4">
    <location>
        <begin position="136"/>
        <end position="349"/>
    </location>
</feature>
<feature type="chain" id="PRO_5019392676" evidence="2">
    <location>
        <begin position="21"/>
        <end position="349"/>
    </location>
</feature>
<keyword evidence="2" id="KW-0732">Signal</keyword>
<dbReference type="CDD" id="cd14806">
    <property type="entry name" value="RAP_D1"/>
    <property type="match status" value="1"/>
</dbReference>
<dbReference type="GO" id="GO:0005801">
    <property type="term" value="C:cis-Golgi network"/>
    <property type="evidence" value="ECO:0007669"/>
    <property type="project" value="TreeGrafter"/>
</dbReference>
<dbReference type="CDD" id="cd14808">
    <property type="entry name" value="RAP_D3"/>
    <property type="match status" value="1"/>
</dbReference>
<dbReference type="PANTHER" id="PTHR16560:SF2">
    <property type="entry name" value="ALPHA-2-MACROGLOBULIN RECEPTOR-ASSOCIATED PROTEIN"/>
    <property type="match status" value="1"/>
</dbReference>
<dbReference type="GO" id="GO:0048237">
    <property type="term" value="C:rough endoplasmic reticulum lumen"/>
    <property type="evidence" value="ECO:0007669"/>
    <property type="project" value="TreeGrafter"/>
</dbReference>
<feature type="signal peptide" evidence="2">
    <location>
        <begin position="1"/>
        <end position="20"/>
    </location>
</feature>
<dbReference type="InterPro" id="IPR038001">
    <property type="entry name" value="RAP_D2"/>
</dbReference>
<sequence>MKAFVFTLVLGYYLNLGVIGNKYSRTVNEPKKDSGDDRSVDFRIAKLNQVWEKALRLQLAPVKQAELHSDLKIQEKDELHWKKLKAEGVDEDGEKEAKLRRNFNVILTKYGLDGKKDTRNLESNFLKDHDNRDTDMFEDPRLDKLWSKAKTSGKFSEEELQNLNREFQHHKDKVQEYNIVMETVSRTEDVFKNVISPSEMEIKEHVLHEKHSELKEKLRNINQGFERLRKISHHGFDVDSEFKEPRVAELWDMAKEGNFTDDELESFKEELRHFETKVEKHKHYQEQLELSHQKLKHVEALGDKEHMVRNKEKYTKLAEKTREMGYKMKKHMQDLTSRLAREALQHNEL</sequence>
<dbReference type="GO" id="GO:0048019">
    <property type="term" value="F:receptor antagonist activity"/>
    <property type="evidence" value="ECO:0007669"/>
    <property type="project" value="InterPro"/>
</dbReference>
<proteinExistence type="predicted"/>
<name>A0A444TZA1_ACIRT</name>
<reference evidence="5 6" key="1">
    <citation type="submission" date="2019-01" db="EMBL/GenBank/DDBJ databases">
        <title>Draft Genome and Complete Hox-Cluster Characterization of the Sterlet Sturgeon (Acipenser ruthenus).</title>
        <authorList>
            <person name="Wei Q."/>
        </authorList>
    </citation>
    <scope>NUCLEOTIDE SEQUENCE [LARGE SCALE GENOMIC DNA]</scope>
    <source>
        <strain evidence="5">WHYD16114868_AA</strain>
        <tissue evidence="5">Blood</tissue>
    </source>
</reference>
<evidence type="ECO:0000256" key="1">
    <source>
        <dbReference type="SAM" id="Coils"/>
    </source>
</evidence>
<feature type="domain" description="Alpha-2-macroglobulin receptor-associated protein" evidence="3">
    <location>
        <begin position="13"/>
        <end position="118"/>
    </location>
</feature>
<dbReference type="GO" id="GO:0035473">
    <property type="term" value="F:lipase binding"/>
    <property type="evidence" value="ECO:0007669"/>
    <property type="project" value="TreeGrafter"/>
</dbReference>
<dbReference type="AlphaFoldDB" id="A0A444TZA1"/>
<dbReference type="GO" id="GO:0008201">
    <property type="term" value="F:heparin binding"/>
    <property type="evidence" value="ECO:0007669"/>
    <property type="project" value="InterPro"/>
</dbReference>
<evidence type="ECO:0000259" key="3">
    <source>
        <dbReference type="Pfam" id="PF06400"/>
    </source>
</evidence>
<accession>A0A444TZA1</accession>
<dbReference type="InterPro" id="IPR038003">
    <property type="entry name" value="A2-macroglobuin_RAP"/>
</dbReference>
<evidence type="ECO:0000256" key="2">
    <source>
        <dbReference type="SAM" id="SignalP"/>
    </source>
</evidence>
<dbReference type="EMBL" id="SCEB01215685">
    <property type="protein sequence ID" value="RXM28276.1"/>
    <property type="molecule type" value="Genomic_DNA"/>
</dbReference>
<dbReference type="SUPFAM" id="SSF47045">
    <property type="entry name" value="RAP domain-like"/>
    <property type="match status" value="3"/>
</dbReference>
<keyword evidence="1" id="KW-0175">Coiled coil</keyword>